<feature type="domain" description="Transglycosylase SLT" evidence="2">
    <location>
        <begin position="39"/>
        <end position="330"/>
    </location>
</feature>
<dbReference type="GO" id="GO:0008933">
    <property type="term" value="F:peptidoglycan lytic transglycosylase activity"/>
    <property type="evidence" value="ECO:0007669"/>
    <property type="project" value="TreeGrafter"/>
</dbReference>
<dbReference type="OrthoDB" id="9808544at2"/>
<keyword evidence="1" id="KW-0732">Signal</keyword>
<dbReference type="CDD" id="cd13399">
    <property type="entry name" value="Slt35-like"/>
    <property type="match status" value="1"/>
</dbReference>
<dbReference type="RefSeq" id="WP_085583046.1">
    <property type="nucleotide sequence ID" value="NZ_JFKA01000005.1"/>
</dbReference>
<proteinExistence type="predicted"/>
<dbReference type="Proteomes" id="UP000193391">
    <property type="component" value="Unassembled WGS sequence"/>
</dbReference>
<reference evidence="3 4" key="1">
    <citation type="submission" date="2014-03" db="EMBL/GenBank/DDBJ databases">
        <title>The draft genome sequence of Thalassospira mesophila JCM 18969.</title>
        <authorList>
            <person name="Lai Q."/>
            <person name="Shao Z."/>
        </authorList>
    </citation>
    <scope>NUCLEOTIDE SEQUENCE [LARGE SCALE GENOMIC DNA]</scope>
    <source>
        <strain evidence="3 4">JCM 18969</strain>
    </source>
</reference>
<dbReference type="STRING" id="1293891.TMES_12555"/>
<dbReference type="Pfam" id="PF13406">
    <property type="entry name" value="SLT_2"/>
    <property type="match status" value="1"/>
</dbReference>
<sequence>MKIRTLGTVATILGALVIASPVLAAPADAPLPAFTTEGFNKWLADFKRDALKDGITQKTLDEAFANTQPIPRVIELDRSQPEFKLTFEQYLQRVVPQSRIDEGRRKFAENRDIIEAAAKKYGVPAHYLTAFWGIETGFGKHTGGFSVIDSLATLAFEGRRADYFRGELIKALKIIDAGHISAAAMEGSWAGAMGQAQFMPSTFMAYATDGNGDGKIDLWTQKEDVFASAANYLSSVGWKEDERWGRKISLPKGFDASKAGRDVRKPIAEWQNMGVRMPDGSNLPTADMKAAIVLVNDGAGPAYMVYNNFNTIMHWNRSTYFAIAVGTLADAIAGR</sequence>
<dbReference type="GO" id="GO:0009253">
    <property type="term" value="P:peptidoglycan catabolic process"/>
    <property type="evidence" value="ECO:0007669"/>
    <property type="project" value="TreeGrafter"/>
</dbReference>
<dbReference type="FunFam" id="1.10.8.350:FF:000001">
    <property type="entry name" value="Lytic murein transglycosylase B"/>
    <property type="match status" value="1"/>
</dbReference>
<dbReference type="NCBIfam" id="TIGR02283">
    <property type="entry name" value="MltB_2"/>
    <property type="match status" value="1"/>
</dbReference>
<feature type="chain" id="PRO_5012372808" evidence="1">
    <location>
        <begin position="25"/>
        <end position="335"/>
    </location>
</feature>
<dbReference type="AlphaFoldDB" id="A0A1Y2L183"/>
<dbReference type="Gene3D" id="1.10.8.350">
    <property type="entry name" value="Bacterial muramidase"/>
    <property type="match status" value="1"/>
</dbReference>
<keyword evidence="4" id="KW-1185">Reference proteome</keyword>
<dbReference type="PANTHER" id="PTHR30163">
    <property type="entry name" value="MEMBRANE-BOUND LYTIC MUREIN TRANSGLYCOSYLASE B"/>
    <property type="match status" value="1"/>
</dbReference>
<dbReference type="InterPro" id="IPR031304">
    <property type="entry name" value="SLT_2"/>
</dbReference>
<evidence type="ECO:0000259" key="2">
    <source>
        <dbReference type="Pfam" id="PF13406"/>
    </source>
</evidence>
<comment type="caution">
    <text evidence="3">The sequence shown here is derived from an EMBL/GenBank/DDBJ whole genome shotgun (WGS) entry which is preliminary data.</text>
</comment>
<name>A0A1Y2L183_9PROT</name>
<feature type="signal peptide" evidence="1">
    <location>
        <begin position="1"/>
        <end position="24"/>
    </location>
</feature>
<evidence type="ECO:0000313" key="4">
    <source>
        <dbReference type="Proteomes" id="UP000193391"/>
    </source>
</evidence>
<accession>A0A1Y2L183</accession>
<dbReference type="Gene3D" id="1.10.530.10">
    <property type="match status" value="1"/>
</dbReference>
<protein>
    <submittedName>
        <fullName evidence="3">Lytic transglycosylase</fullName>
    </submittedName>
</protein>
<dbReference type="InterPro" id="IPR023346">
    <property type="entry name" value="Lysozyme-like_dom_sf"/>
</dbReference>
<dbReference type="InterPro" id="IPR011970">
    <property type="entry name" value="MltB_2"/>
</dbReference>
<evidence type="ECO:0000313" key="3">
    <source>
        <dbReference type="EMBL" id="OSQ37824.1"/>
    </source>
</evidence>
<dbReference type="EMBL" id="JFKA01000005">
    <property type="protein sequence ID" value="OSQ37824.1"/>
    <property type="molecule type" value="Genomic_DNA"/>
</dbReference>
<evidence type="ECO:0000256" key="1">
    <source>
        <dbReference type="SAM" id="SignalP"/>
    </source>
</evidence>
<dbReference type="SUPFAM" id="SSF53955">
    <property type="entry name" value="Lysozyme-like"/>
    <property type="match status" value="1"/>
</dbReference>
<dbReference type="InterPro" id="IPR043426">
    <property type="entry name" value="MltB-like"/>
</dbReference>
<organism evidence="3 4">
    <name type="scientific">Thalassospira mesophila</name>
    <dbReference type="NCBI Taxonomy" id="1293891"/>
    <lineage>
        <taxon>Bacteria</taxon>
        <taxon>Pseudomonadati</taxon>
        <taxon>Pseudomonadota</taxon>
        <taxon>Alphaproteobacteria</taxon>
        <taxon>Rhodospirillales</taxon>
        <taxon>Thalassospiraceae</taxon>
        <taxon>Thalassospira</taxon>
    </lineage>
</organism>
<dbReference type="PANTHER" id="PTHR30163:SF8">
    <property type="entry name" value="LYTIC MUREIN TRANSGLYCOSYLASE"/>
    <property type="match status" value="1"/>
</dbReference>
<gene>
    <name evidence="3" type="ORF">TMES_12555</name>
</gene>